<evidence type="ECO:0000313" key="1">
    <source>
        <dbReference type="EMBL" id="RYQ36198.1"/>
    </source>
</evidence>
<dbReference type="Proteomes" id="UP000293208">
    <property type="component" value="Unassembled WGS sequence"/>
</dbReference>
<dbReference type="AlphaFoldDB" id="A0A4Q5ART6"/>
<reference evidence="1 2" key="1">
    <citation type="submission" date="2018-12" db="EMBL/GenBank/DDBJ databases">
        <title>Unveiling genomic diversity among members of the Bifidobacterium pseudolongum species, a widely distributed gut commensal of the animal kingdom.</title>
        <authorList>
            <person name="Lugli G.A."/>
            <person name="Duranti S."/>
            <person name="Albert K."/>
            <person name="Mancabelli L."/>
            <person name="Napoli S."/>
            <person name="Viappiani A."/>
            <person name="Anzalone R."/>
            <person name="Longhi G."/>
            <person name="Milani C."/>
            <person name="Turroni F."/>
            <person name="Alessandri G."/>
            <person name="Sela D.A."/>
            <person name="Van Sinderen D."/>
            <person name="Ventura M."/>
        </authorList>
    </citation>
    <scope>NUCLEOTIDE SEQUENCE [LARGE SCALE GENOMIC DNA]</scope>
    <source>
        <strain evidence="1 2">2001B</strain>
    </source>
</reference>
<organism evidence="1 2">
    <name type="scientific">Bifidobacterium pseudolongum subsp. globosum</name>
    <dbReference type="NCBI Taxonomy" id="1690"/>
    <lineage>
        <taxon>Bacteria</taxon>
        <taxon>Bacillati</taxon>
        <taxon>Actinomycetota</taxon>
        <taxon>Actinomycetes</taxon>
        <taxon>Bifidobacteriales</taxon>
        <taxon>Bifidobacteriaceae</taxon>
        <taxon>Bifidobacterium</taxon>
    </lineage>
</organism>
<dbReference type="EMBL" id="RYUY01000019">
    <property type="protein sequence ID" value="RYQ36198.1"/>
    <property type="molecule type" value="Genomic_DNA"/>
</dbReference>
<accession>A0A4Q5ART6</accession>
<sequence>MINEAATGAFISKERGDDLIEKLWLAIKSARAVEEELEHYHHLLEEKVNSHTATSTQLELFGEVREALFSVNEEKQRMERLVRITKRWEENARKAFEDEED</sequence>
<evidence type="ECO:0000313" key="2">
    <source>
        <dbReference type="Proteomes" id="UP000293208"/>
    </source>
</evidence>
<name>A0A4Q5ART6_9BIFI</name>
<proteinExistence type="predicted"/>
<comment type="caution">
    <text evidence="1">The sequence shown here is derived from an EMBL/GenBank/DDBJ whole genome shotgun (WGS) entry which is preliminary data.</text>
</comment>
<dbReference type="RefSeq" id="WP_129914595.1">
    <property type="nucleotide sequence ID" value="NZ_RYUY01000019.1"/>
</dbReference>
<gene>
    <name evidence="1" type="ORF">PG2001B_1730</name>
</gene>
<protein>
    <submittedName>
        <fullName evidence="1">Uncharacterized protein</fullName>
    </submittedName>
</protein>